<comment type="similarity">
    <text evidence="2">Belongs to the GSP K family.</text>
</comment>
<dbReference type="RefSeq" id="WP_053253309.1">
    <property type="nucleotide sequence ID" value="NZ_LGAP01000062.1"/>
</dbReference>
<accession>A0A0L8BCH4</accession>
<feature type="transmembrane region" description="Helical" evidence="10">
    <location>
        <begin position="6"/>
        <end position="29"/>
    </location>
</feature>
<dbReference type="AlphaFoldDB" id="A0A0L8BCH4"/>
<evidence type="ECO:0000256" key="2">
    <source>
        <dbReference type="ARBA" id="ARBA00007246"/>
    </source>
</evidence>
<evidence type="ECO:0000256" key="3">
    <source>
        <dbReference type="ARBA" id="ARBA00022448"/>
    </source>
</evidence>
<comment type="subcellular location">
    <subcellularLocation>
        <location evidence="1">Cell inner membrane</location>
    </subcellularLocation>
</comment>
<dbReference type="InterPro" id="IPR049031">
    <property type="entry name" value="T2SSK_SAM-like_1st"/>
</dbReference>
<dbReference type="GO" id="GO:0005886">
    <property type="term" value="C:plasma membrane"/>
    <property type="evidence" value="ECO:0007669"/>
    <property type="project" value="UniProtKB-SubCell"/>
</dbReference>
<organism evidence="12 13">
    <name type="scientific">Ensifer adhaerens</name>
    <name type="common">Sinorhizobium morelense</name>
    <dbReference type="NCBI Taxonomy" id="106592"/>
    <lineage>
        <taxon>Bacteria</taxon>
        <taxon>Pseudomonadati</taxon>
        <taxon>Pseudomonadota</taxon>
        <taxon>Alphaproteobacteria</taxon>
        <taxon>Hyphomicrobiales</taxon>
        <taxon>Rhizobiaceae</taxon>
        <taxon>Sinorhizobium/Ensifer group</taxon>
        <taxon>Ensifer</taxon>
    </lineage>
</organism>
<evidence type="ECO:0000256" key="8">
    <source>
        <dbReference type="ARBA" id="ARBA00022989"/>
    </source>
</evidence>
<keyword evidence="4" id="KW-1003">Cell membrane</keyword>
<evidence type="ECO:0000256" key="4">
    <source>
        <dbReference type="ARBA" id="ARBA00022475"/>
    </source>
</evidence>
<dbReference type="PANTHER" id="PTHR38831:SF2">
    <property type="entry name" value="TYPE II SECRETION SYSTEM PROTEIN K"/>
    <property type="match status" value="1"/>
</dbReference>
<reference evidence="13" key="1">
    <citation type="submission" date="2015-07" db="EMBL/GenBank/DDBJ databases">
        <title>Whole genome sequence of an Ensifer adhaerens strain isolated from a cave pool in the Wind Cave National Park.</title>
        <authorList>
            <person name="Eng W.W.H."/>
            <person name="Gan H.M."/>
            <person name="Barton H.A."/>
            <person name="Savka M.A."/>
        </authorList>
    </citation>
    <scope>NUCLEOTIDE SEQUENCE [LARGE SCALE GENOMIC DNA]</scope>
    <source>
        <strain evidence="13">SD006</strain>
    </source>
</reference>
<evidence type="ECO:0000259" key="11">
    <source>
        <dbReference type="Pfam" id="PF21687"/>
    </source>
</evidence>
<dbReference type="PATRIC" id="fig|106592.7.peg.6876"/>
<sequence length="293" mass="31322">MRRDNGFATLAVLVVSGLLAGIVSMLVLLSRPALVLTRLGADDLVMENLLESGVTASAYLLFIVDIDAASVDGRIIRLPSGSVTLHVSAETGRVDLNASPPELLEGVFKAAGGQSLSPKSFAARVVDWRDEDDEKTTGGAERADYLASDANGLPANVAFQSVSELRFIRGLSEADYLRLEAFVTVYNRTGLLYPAALSRRVLMAVPEMSNVDASALAAVEAGGAESDDGELRGLFQRYEKFITQELPKVYRLNVIARSESGRTSAAHAIIADAEDEAKGYAVYEWAPAGRVAR</sequence>
<feature type="domain" description="T2SS protein K first SAM-like" evidence="11">
    <location>
        <begin position="102"/>
        <end position="187"/>
    </location>
</feature>
<proteinExistence type="inferred from homology"/>
<keyword evidence="3" id="KW-0813">Transport</keyword>
<dbReference type="Pfam" id="PF21687">
    <property type="entry name" value="T2SSK_1st"/>
    <property type="match status" value="1"/>
</dbReference>
<dbReference type="Proteomes" id="UP000037425">
    <property type="component" value="Unassembled WGS sequence"/>
</dbReference>
<name>A0A0L8BCH4_ENSAD</name>
<dbReference type="OrthoDB" id="8216581at2"/>
<evidence type="ECO:0000313" key="12">
    <source>
        <dbReference type="EMBL" id="KOF12411.1"/>
    </source>
</evidence>
<keyword evidence="5" id="KW-0997">Cell inner membrane</keyword>
<dbReference type="InterPro" id="IPR005628">
    <property type="entry name" value="GspK"/>
</dbReference>
<keyword evidence="8 10" id="KW-1133">Transmembrane helix</keyword>
<evidence type="ECO:0000256" key="6">
    <source>
        <dbReference type="ARBA" id="ARBA00022692"/>
    </source>
</evidence>
<evidence type="ECO:0000256" key="10">
    <source>
        <dbReference type="SAM" id="Phobius"/>
    </source>
</evidence>
<gene>
    <name evidence="12" type="ORF">AC244_34500</name>
</gene>
<evidence type="ECO:0000256" key="9">
    <source>
        <dbReference type="ARBA" id="ARBA00023136"/>
    </source>
</evidence>
<evidence type="ECO:0000313" key="13">
    <source>
        <dbReference type="Proteomes" id="UP000037425"/>
    </source>
</evidence>
<keyword evidence="6 10" id="KW-0812">Transmembrane</keyword>
<evidence type="ECO:0000256" key="7">
    <source>
        <dbReference type="ARBA" id="ARBA00022927"/>
    </source>
</evidence>
<dbReference type="SUPFAM" id="SSF158544">
    <property type="entry name" value="GspK insert domain-like"/>
    <property type="match status" value="1"/>
</dbReference>
<keyword evidence="7" id="KW-0653">Protein transport</keyword>
<protein>
    <submittedName>
        <fullName evidence="12">General secretion pathway protein GspK</fullName>
    </submittedName>
</protein>
<comment type="caution">
    <text evidence="12">The sequence shown here is derived from an EMBL/GenBank/DDBJ whole genome shotgun (WGS) entry which is preliminary data.</text>
</comment>
<dbReference type="GO" id="GO:0009306">
    <property type="term" value="P:protein secretion"/>
    <property type="evidence" value="ECO:0007669"/>
    <property type="project" value="InterPro"/>
</dbReference>
<dbReference type="InterPro" id="IPR038072">
    <property type="entry name" value="GspK_central_sf"/>
</dbReference>
<dbReference type="PANTHER" id="PTHR38831">
    <property type="entry name" value="TYPE II SECRETION SYSTEM PROTEIN K"/>
    <property type="match status" value="1"/>
</dbReference>
<dbReference type="EMBL" id="LGAP01000062">
    <property type="protein sequence ID" value="KOF12411.1"/>
    <property type="molecule type" value="Genomic_DNA"/>
</dbReference>
<dbReference type="Gene3D" id="1.10.40.60">
    <property type="entry name" value="EpsJ-like"/>
    <property type="match status" value="1"/>
</dbReference>
<evidence type="ECO:0000256" key="5">
    <source>
        <dbReference type="ARBA" id="ARBA00022519"/>
    </source>
</evidence>
<evidence type="ECO:0000256" key="1">
    <source>
        <dbReference type="ARBA" id="ARBA00004533"/>
    </source>
</evidence>
<keyword evidence="9 10" id="KW-0472">Membrane</keyword>